<comment type="caution">
    <text evidence="1">The sequence shown here is derived from an EMBL/GenBank/DDBJ whole genome shotgun (WGS) entry which is preliminary data.</text>
</comment>
<protein>
    <submittedName>
        <fullName evidence="1">Uncharacterized protein</fullName>
    </submittedName>
</protein>
<gene>
    <name evidence="1" type="ORF">APZ42_018275</name>
</gene>
<accession>A0A164Z821</accession>
<sequence length="49" mass="5517">MLVMHVTGTALLCTKSNSFIVFWACSQLVSLTTWQVGFNMALYRDTAPY</sequence>
<dbReference type="AlphaFoldDB" id="A0A164Z821"/>
<keyword evidence="2" id="KW-1185">Reference proteome</keyword>
<dbReference type="EMBL" id="LRGB01000767">
    <property type="protein sequence ID" value="KZS16060.1"/>
    <property type="molecule type" value="Genomic_DNA"/>
</dbReference>
<name>A0A164Z821_9CRUS</name>
<reference evidence="1 2" key="1">
    <citation type="submission" date="2016-03" db="EMBL/GenBank/DDBJ databases">
        <title>EvidentialGene: Evidence-directed Construction of Genes on Genomes.</title>
        <authorList>
            <person name="Gilbert D.G."/>
            <person name="Choi J.-H."/>
            <person name="Mockaitis K."/>
            <person name="Colbourne J."/>
            <person name="Pfrender M."/>
        </authorList>
    </citation>
    <scope>NUCLEOTIDE SEQUENCE [LARGE SCALE GENOMIC DNA]</scope>
    <source>
        <strain evidence="1 2">Xinb3</strain>
        <tissue evidence="1">Complete organism</tissue>
    </source>
</reference>
<organism evidence="1 2">
    <name type="scientific">Daphnia magna</name>
    <dbReference type="NCBI Taxonomy" id="35525"/>
    <lineage>
        <taxon>Eukaryota</taxon>
        <taxon>Metazoa</taxon>
        <taxon>Ecdysozoa</taxon>
        <taxon>Arthropoda</taxon>
        <taxon>Crustacea</taxon>
        <taxon>Branchiopoda</taxon>
        <taxon>Diplostraca</taxon>
        <taxon>Cladocera</taxon>
        <taxon>Anomopoda</taxon>
        <taxon>Daphniidae</taxon>
        <taxon>Daphnia</taxon>
    </lineage>
</organism>
<dbReference type="Proteomes" id="UP000076858">
    <property type="component" value="Unassembled WGS sequence"/>
</dbReference>
<proteinExistence type="predicted"/>
<evidence type="ECO:0000313" key="1">
    <source>
        <dbReference type="EMBL" id="KZS16060.1"/>
    </source>
</evidence>
<evidence type="ECO:0000313" key="2">
    <source>
        <dbReference type="Proteomes" id="UP000076858"/>
    </source>
</evidence>